<gene>
    <name evidence="2" type="ORF">SAMN02745114_01217</name>
</gene>
<dbReference type="CDD" id="cd02440">
    <property type="entry name" value="AdoMet_MTases"/>
    <property type="match status" value="1"/>
</dbReference>
<dbReference type="PANTHER" id="PTHR45128:SF1">
    <property type="entry name" value="S-ADENOSYLMETHIONINE-DEPENDENT METHYLTRANSFERASE RV2258C"/>
    <property type="match status" value="1"/>
</dbReference>
<name>A0A1T4MBR7_9FIRM</name>
<organism evidence="2 3">
    <name type="scientific">Eubacterium coprostanoligenes</name>
    <dbReference type="NCBI Taxonomy" id="290054"/>
    <lineage>
        <taxon>Bacteria</taxon>
        <taxon>Bacillati</taxon>
        <taxon>Bacillota</taxon>
        <taxon>Clostridia</taxon>
        <taxon>Eubacteriales</taxon>
        <taxon>Eubacteriaceae</taxon>
        <taxon>Eubacterium</taxon>
    </lineage>
</organism>
<dbReference type="AlphaFoldDB" id="A0A1T4MBR7"/>
<evidence type="ECO:0000259" key="1">
    <source>
        <dbReference type="Pfam" id="PF13847"/>
    </source>
</evidence>
<evidence type="ECO:0000313" key="3">
    <source>
        <dbReference type="Proteomes" id="UP000190657"/>
    </source>
</evidence>
<dbReference type="GO" id="GO:0032259">
    <property type="term" value="P:methylation"/>
    <property type="evidence" value="ECO:0007669"/>
    <property type="project" value="UniProtKB-KW"/>
</dbReference>
<dbReference type="RefSeq" id="WP_078768693.1">
    <property type="nucleotide sequence ID" value="NZ_FUWW01000012.1"/>
</dbReference>
<evidence type="ECO:0000313" key="2">
    <source>
        <dbReference type="EMBL" id="SJZ64480.1"/>
    </source>
</evidence>
<reference evidence="2 3" key="1">
    <citation type="submission" date="2017-02" db="EMBL/GenBank/DDBJ databases">
        <authorList>
            <person name="Peterson S.W."/>
        </authorList>
    </citation>
    <scope>NUCLEOTIDE SEQUENCE [LARGE SCALE GENOMIC DNA]</scope>
    <source>
        <strain evidence="2 3">ATCC 51222</strain>
    </source>
</reference>
<proteinExistence type="predicted"/>
<dbReference type="STRING" id="290054.SAMN02745114_01217"/>
<protein>
    <submittedName>
        <fullName evidence="2">Methyltransferase domain-containing protein</fullName>
    </submittedName>
</protein>
<keyword evidence="2" id="KW-0808">Transferase</keyword>
<dbReference type="InterPro" id="IPR029063">
    <property type="entry name" value="SAM-dependent_MTases_sf"/>
</dbReference>
<keyword evidence="3" id="KW-1185">Reference proteome</keyword>
<dbReference type="OrthoDB" id="9772751at2"/>
<dbReference type="EMBL" id="FUWW01000012">
    <property type="protein sequence ID" value="SJZ64480.1"/>
    <property type="molecule type" value="Genomic_DNA"/>
</dbReference>
<dbReference type="InterPro" id="IPR025714">
    <property type="entry name" value="Methyltranfer_dom"/>
</dbReference>
<dbReference type="SUPFAM" id="SSF53335">
    <property type="entry name" value="S-adenosyl-L-methionine-dependent methyltransferases"/>
    <property type="match status" value="1"/>
</dbReference>
<feature type="domain" description="Methyltransferase" evidence="1">
    <location>
        <begin position="99"/>
        <end position="173"/>
    </location>
</feature>
<accession>A0A1T4MBR7</accession>
<dbReference type="Proteomes" id="UP000190657">
    <property type="component" value="Unassembled WGS sequence"/>
</dbReference>
<dbReference type="PANTHER" id="PTHR45128">
    <property type="entry name" value="METHYLTRANSFERASE TYPE 11"/>
    <property type="match status" value="1"/>
</dbReference>
<dbReference type="GO" id="GO:0008168">
    <property type="term" value="F:methyltransferase activity"/>
    <property type="evidence" value="ECO:0007669"/>
    <property type="project" value="UniProtKB-KW"/>
</dbReference>
<dbReference type="Gene3D" id="3.40.50.150">
    <property type="entry name" value="Vaccinia Virus protein VP39"/>
    <property type="match status" value="1"/>
</dbReference>
<dbReference type="InterPro" id="IPR053173">
    <property type="entry name" value="SAM-binding_MTase"/>
</dbReference>
<sequence length="383" mass="42969">MQTYEQVDNYMQALDLKYYKNTNDFLANLMMKTDKGYVKELADTLNSRAKGQNSNNEYFYKLKNRTLDGSLCISAAFDSGLFRHLGNMIIDSAEYFHGTVLDVGCDCGLVTCFIAQQYPECRVVGVDKNELAVNNAKALAERLGLSNVEFVTADIYDFVLDEKASVATSFRGLLDIAQKQTSGVSVIGERSERENAYQQAFSPLATAIANNLTDDGAVISVERYTALYGWLGWMQALAEVGVSPVMDKCARMVAQDISTKKDYSVTFAQKSSKSTPLEAYNYVMEQNFKSGAGVTGADAEFSLYFDSTEIEFTDVKKGEKLIHQFAKAESKGGKFMFYEADLDDRKLKYCNEKKSQKAQEDFDRKLAMYNNSEFEIKKYTINS</sequence>
<keyword evidence="2" id="KW-0489">Methyltransferase</keyword>
<dbReference type="Pfam" id="PF13847">
    <property type="entry name" value="Methyltransf_31"/>
    <property type="match status" value="1"/>
</dbReference>